<comment type="catalytic activity">
    <reaction evidence="10">
        <text>uridine(1498) in 16S rRNA + S-adenosyl-L-methionine = N(3)-methyluridine(1498) in 16S rRNA + S-adenosyl-L-homocysteine + H(+)</text>
        <dbReference type="Rhea" id="RHEA:42920"/>
        <dbReference type="Rhea" id="RHEA-COMP:10283"/>
        <dbReference type="Rhea" id="RHEA-COMP:10284"/>
        <dbReference type="ChEBI" id="CHEBI:15378"/>
        <dbReference type="ChEBI" id="CHEBI:57856"/>
        <dbReference type="ChEBI" id="CHEBI:59789"/>
        <dbReference type="ChEBI" id="CHEBI:65315"/>
        <dbReference type="ChEBI" id="CHEBI:74502"/>
        <dbReference type="EC" id="2.1.1.193"/>
    </reaction>
</comment>
<dbReference type="AlphaFoldDB" id="K1ZJZ2"/>
<evidence type="ECO:0000256" key="2">
    <source>
        <dbReference type="ARBA" id="ARBA00005528"/>
    </source>
</evidence>
<dbReference type="InterPro" id="IPR015947">
    <property type="entry name" value="PUA-like_sf"/>
</dbReference>
<feature type="domain" description="Ribosomal RNA small subunit methyltransferase E PUA-like" evidence="12">
    <location>
        <begin position="28"/>
        <end position="61"/>
    </location>
</feature>
<comment type="caution">
    <text evidence="13">The sequence shown here is derived from an EMBL/GenBank/DDBJ whole genome shotgun (WGS) entry which is preliminary data.</text>
</comment>
<dbReference type="PANTHER" id="PTHR30027:SF3">
    <property type="entry name" value="16S RRNA (URACIL(1498)-N(3))-METHYLTRANSFERASE"/>
    <property type="match status" value="1"/>
</dbReference>
<comment type="similarity">
    <text evidence="2">Belongs to the RNA methyltransferase RsmE family.</text>
</comment>
<evidence type="ECO:0000256" key="7">
    <source>
        <dbReference type="ARBA" id="ARBA00022679"/>
    </source>
</evidence>
<dbReference type="EC" id="2.1.1.193" evidence="3"/>
<evidence type="ECO:0000256" key="6">
    <source>
        <dbReference type="ARBA" id="ARBA00022603"/>
    </source>
</evidence>
<dbReference type="GO" id="GO:0005737">
    <property type="term" value="C:cytoplasm"/>
    <property type="evidence" value="ECO:0007669"/>
    <property type="project" value="UniProtKB-SubCell"/>
</dbReference>
<dbReference type="NCBIfam" id="TIGR00046">
    <property type="entry name" value="RsmE family RNA methyltransferase"/>
    <property type="match status" value="1"/>
</dbReference>
<dbReference type="Gene3D" id="2.40.240.20">
    <property type="entry name" value="Hypothetical PUA domain-like, domain 1"/>
    <property type="match status" value="1"/>
</dbReference>
<dbReference type="SUPFAM" id="SSF75217">
    <property type="entry name" value="alpha/beta knot"/>
    <property type="match status" value="1"/>
</dbReference>
<dbReference type="GO" id="GO:0070042">
    <property type="term" value="F:rRNA (uridine-N3-)-methyltransferase activity"/>
    <property type="evidence" value="ECO:0007669"/>
    <property type="project" value="TreeGrafter"/>
</dbReference>
<dbReference type="EMBL" id="AMFJ01028760">
    <property type="protein sequence ID" value="EKD44728.1"/>
    <property type="molecule type" value="Genomic_DNA"/>
</dbReference>
<dbReference type="InterPro" id="IPR029028">
    <property type="entry name" value="Alpha/beta_knot_MTases"/>
</dbReference>
<comment type="subcellular location">
    <subcellularLocation>
        <location evidence="1">Cytoplasm</location>
    </subcellularLocation>
</comment>
<dbReference type="Pfam" id="PF20260">
    <property type="entry name" value="PUA_4"/>
    <property type="match status" value="1"/>
</dbReference>
<dbReference type="InterPro" id="IPR029026">
    <property type="entry name" value="tRNA_m1G_MTases_N"/>
</dbReference>
<keyword evidence="4" id="KW-0963">Cytoplasm</keyword>
<dbReference type="Pfam" id="PF04452">
    <property type="entry name" value="Methyltrans_RNA"/>
    <property type="match status" value="1"/>
</dbReference>
<gene>
    <name evidence="13" type="ORF">ACD_71C00029G0002</name>
</gene>
<comment type="function">
    <text evidence="9">Specifically methylates the N3 position of the uracil ring of uridine 1498 (m3U1498) in 16S rRNA. Acts on the fully assembled 30S ribosomal subunit.</text>
</comment>
<evidence type="ECO:0000256" key="8">
    <source>
        <dbReference type="ARBA" id="ARBA00022691"/>
    </source>
</evidence>
<protein>
    <recommendedName>
        <fullName evidence="3">16S rRNA (uracil(1498)-N(3))-methyltransferase</fullName>
        <ecNumber evidence="3">2.1.1.193</ecNumber>
    </recommendedName>
</protein>
<keyword evidence="5" id="KW-0698">rRNA processing</keyword>
<evidence type="ECO:0000256" key="3">
    <source>
        <dbReference type="ARBA" id="ARBA00012328"/>
    </source>
</evidence>
<sequence>MQRFFFDHITLGPTLTISEETFVHQISRVLRYTTSDQIVLFNGDGKDYIYEITAITKKDVSLNRISFSENTADPVKHIYLYQALPNKYEKIEYIIQKWVEVGIGEFIFFPSERSQKLVINERKIARFMDIAREALEQCGGNRMPSIRFETKKMSSFWKKDEHIFVLHTTDSKSKNLTEISKMNLGD</sequence>
<dbReference type="Gene3D" id="3.40.1280.10">
    <property type="match status" value="1"/>
</dbReference>
<dbReference type="InterPro" id="IPR046886">
    <property type="entry name" value="RsmE_MTase_dom"/>
</dbReference>
<evidence type="ECO:0000259" key="12">
    <source>
        <dbReference type="Pfam" id="PF20260"/>
    </source>
</evidence>
<dbReference type="InterPro" id="IPR046887">
    <property type="entry name" value="RsmE_PUA-like"/>
</dbReference>
<dbReference type="GO" id="GO:0070475">
    <property type="term" value="P:rRNA base methylation"/>
    <property type="evidence" value="ECO:0007669"/>
    <property type="project" value="TreeGrafter"/>
</dbReference>
<dbReference type="PANTHER" id="PTHR30027">
    <property type="entry name" value="RIBOSOMAL RNA SMALL SUBUNIT METHYLTRANSFERASE E"/>
    <property type="match status" value="1"/>
</dbReference>
<evidence type="ECO:0000256" key="5">
    <source>
        <dbReference type="ARBA" id="ARBA00022552"/>
    </source>
</evidence>
<organism evidence="13">
    <name type="scientific">uncultured bacterium</name>
    <name type="common">gcode 4</name>
    <dbReference type="NCBI Taxonomy" id="1234023"/>
    <lineage>
        <taxon>Bacteria</taxon>
        <taxon>environmental samples</taxon>
    </lineage>
</organism>
<evidence type="ECO:0000256" key="1">
    <source>
        <dbReference type="ARBA" id="ARBA00004496"/>
    </source>
</evidence>
<evidence type="ECO:0000256" key="9">
    <source>
        <dbReference type="ARBA" id="ARBA00025699"/>
    </source>
</evidence>
<keyword evidence="7" id="KW-0808">Transferase</keyword>
<keyword evidence="8" id="KW-0949">S-adenosyl-L-methionine</keyword>
<proteinExistence type="inferred from homology"/>
<dbReference type="InterPro" id="IPR006700">
    <property type="entry name" value="RsmE"/>
</dbReference>
<evidence type="ECO:0000313" key="13">
    <source>
        <dbReference type="EMBL" id="EKD44728.1"/>
    </source>
</evidence>
<evidence type="ECO:0000259" key="11">
    <source>
        <dbReference type="Pfam" id="PF04452"/>
    </source>
</evidence>
<keyword evidence="6" id="KW-0489">Methyltransferase</keyword>
<feature type="domain" description="Ribosomal RNA small subunit methyltransferase E methyltransferase" evidence="11">
    <location>
        <begin position="74"/>
        <end position="177"/>
    </location>
</feature>
<evidence type="ECO:0000256" key="10">
    <source>
        <dbReference type="ARBA" id="ARBA00047944"/>
    </source>
</evidence>
<feature type="non-terminal residue" evidence="13">
    <location>
        <position position="186"/>
    </location>
</feature>
<accession>K1ZJZ2</accession>
<dbReference type="SUPFAM" id="SSF88697">
    <property type="entry name" value="PUA domain-like"/>
    <property type="match status" value="1"/>
</dbReference>
<evidence type="ECO:0000256" key="4">
    <source>
        <dbReference type="ARBA" id="ARBA00022490"/>
    </source>
</evidence>
<name>K1ZJZ2_9BACT</name>
<reference evidence="13" key="1">
    <citation type="journal article" date="2012" name="Science">
        <title>Fermentation, hydrogen, and sulfur metabolism in multiple uncultivated bacterial phyla.</title>
        <authorList>
            <person name="Wrighton K.C."/>
            <person name="Thomas B.C."/>
            <person name="Sharon I."/>
            <person name="Miller C.S."/>
            <person name="Castelle C.J."/>
            <person name="VerBerkmoes N.C."/>
            <person name="Wilkins M.J."/>
            <person name="Hettich R.L."/>
            <person name="Lipton M.S."/>
            <person name="Williams K.H."/>
            <person name="Long P.E."/>
            <person name="Banfield J.F."/>
        </authorList>
    </citation>
    <scope>NUCLEOTIDE SEQUENCE [LARGE SCALE GENOMIC DNA]</scope>
</reference>